<dbReference type="Gene3D" id="1.10.260.40">
    <property type="entry name" value="lambda repressor-like DNA-binding domains"/>
    <property type="match status" value="1"/>
</dbReference>
<name>A0AAU9CH51_9BACT</name>
<dbReference type="InterPro" id="IPR001387">
    <property type="entry name" value="Cro/C1-type_HTH"/>
</dbReference>
<dbReference type="InterPro" id="IPR010982">
    <property type="entry name" value="Lambda_DNA-bd_dom_sf"/>
</dbReference>
<dbReference type="SUPFAM" id="SSF47413">
    <property type="entry name" value="lambda repressor-like DNA-binding domains"/>
    <property type="match status" value="1"/>
</dbReference>
<dbReference type="EMBL" id="AP025314">
    <property type="protein sequence ID" value="BDD08570.1"/>
    <property type="molecule type" value="Genomic_DNA"/>
</dbReference>
<accession>A0AAU9CH51</accession>
<reference evidence="2 3" key="1">
    <citation type="submission" date="2021-12" db="EMBL/GenBank/DDBJ databases">
        <title>Genome sequencing of bacteria with rrn-lacking chromosome and rrn-plasmid.</title>
        <authorList>
            <person name="Anda M."/>
            <person name="Iwasaki W."/>
        </authorList>
    </citation>
    <scope>NUCLEOTIDE SEQUENCE [LARGE SCALE GENOMIC DNA]</scope>
    <source>
        <strain evidence="2 3">DSM 100852</strain>
    </source>
</reference>
<dbReference type="CDD" id="cd00093">
    <property type="entry name" value="HTH_XRE"/>
    <property type="match status" value="1"/>
</dbReference>
<keyword evidence="1" id="KW-0175">Coiled coil</keyword>
<proteinExistence type="predicted"/>
<keyword evidence="3" id="KW-1185">Reference proteome</keyword>
<dbReference type="GO" id="GO:0003677">
    <property type="term" value="F:DNA binding"/>
    <property type="evidence" value="ECO:0007669"/>
    <property type="project" value="InterPro"/>
</dbReference>
<gene>
    <name evidence="2" type="ORF">FUAX_10020</name>
</gene>
<evidence type="ECO:0000313" key="2">
    <source>
        <dbReference type="EMBL" id="BDD08570.1"/>
    </source>
</evidence>
<evidence type="ECO:0000313" key="3">
    <source>
        <dbReference type="Proteomes" id="UP001348817"/>
    </source>
</evidence>
<protein>
    <recommendedName>
        <fullName evidence="4">HTH cro/C1-type domain-containing protein</fullName>
    </recommendedName>
</protein>
<dbReference type="KEGG" id="fax:FUAX_10020"/>
<evidence type="ECO:0008006" key="4">
    <source>
        <dbReference type="Google" id="ProtNLM"/>
    </source>
</evidence>
<feature type="coiled-coil region" evidence="1">
    <location>
        <begin position="92"/>
        <end position="119"/>
    </location>
</feature>
<evidence type="ECO:0000256" key="1">
    <source>
        <dbReference type="SAM" id="Coils"/>
    </source>
</evidence>
<dbReference type="Proteomes" id="UP001348817">
    <property type="component" value="Chromosome"/>
</dbReference>
<dbReference type="AlphaFoldDB" id="A0AAU9CH51"/>
<sequence>MNVTKSREMEQSINCRFKELLRVLNMNKMQFSKLTGVSYTTVANLFNERQSKPSFDSLVMILKRIDNLNPMWLIFGEGDMFGEYKHSDIESVRNTRRDVAEYAEQLRVLRDQIKVKDRQIERLIGLVGKPKGDRMSLGYSA</sequence>
<organism evidence="2 3">
    <name type="scientific">Fulvitalea axinellae</name>
    <dbReference type="NCBI Taxonomy" id="1182444"/>
    <lineage>
        <taxon>Bacteria</taxon>
        <taxon>Pseudomonadati</taxon>
        <taxon>Bacteroidota</taxon>
        <taxon>Cytophagia</taxon>
        <taxon>Cytophagales</taxon>
        <taxon>Persicobacteraceae</taxon>
        <taxon>Fulvitalea</taxon>
    </lineage>
</organism>